<organism evidence="1 2">
    <name type="scientific">Gibberella zeae</name>
    <name type="common">Wheat head blight fungus</name>
    <name type="synonym">Fusarium graminearum</name>
    <dbReference type="NCBI Taxonomy" id="5518"/>
    <lineage>
        <taxon>Eukaryota</taxon>
        <taxon>Fungi</taxon>
        <taxon>Dikarya</taxon>
        <taxon>Ascomycota</taxon>
        <taxon>Pezizomycotina</taxon>
        <taxon>Sordariomycetes</taxon>
        <taxon>Hypocreomycetidae</taxon>
        <taxon>Hypocreales</taxon>
        <taxon>Nectriaceae</taxon>
        <taxon>Fusarium</taxon>
    </lineage>
</organism>
<sequence length="234" mass="26208">MLRKHMVLGRILRFKGEFTDSRNHLETAEGIVKECKELNFDKDRLDLTCDYADTLRELGELGLAESRLYSDIKRRDDAYCISGKSRLELTLAEVLLASGHIEYTENICLNVQCRGGLLKFERLRFQITIAKIRHSMSDNPGTSISLIKALTEVRKSTLTNGYTTRIIMLSSYEVLPNMAGAHAEASRKEVDVLGGHATPGGTKHWIAGQGHWAQSRGFTEIVDNPIPSTEEGEK</sequence>
<dbReference type="Proteomes" id="UP000746612">
    <property type="component" value="Unassembled WGS sequence"/>
</dbReference>
<evidence type="ECO:0000313" key="1">
    <source>
        <dbReference type="EMBL" id="CAG2003701.1"/>
    </source>
</evidence>
<proteinExistence type="predicted"/>
<comment type="caution">
    <text evidence="1">The sequence shown here is derived from an EMBL/GenBank/DDBJ whole genome shotgun (WGS) entry which is preliminary data.</text>
</comment>
<protein>
    <submittedName>
        <fullName evidence="1">Uncharacterized protein</fullName>
    </submittedName>
</protein>
<reference evidence="1" key="1">
    <citation type="submission" date="2021-03" db="EMBL/GenBank/DDBJ databases">
        <authorList>
            <person name="Alouane T."/>
            <person name="Langin T."/>
            <person name="Bonhomme L."/>
        </authorList>
    </citation>
    <scope>NUCLEOTIDE SEQUENCE</scope>
    <source>
        <strain evidence="1">MDC_Fg202</strain>
    </source>
</reference>
<accession>A0A9N8RMH7</accession>
<dbReference type="AlphaFoldDB" id="A0A9N8RMH7"/>
<gene>
    <name evidence="1" type="ORF">MDCFG202_LOCUS494679</name>
</gene>
<name>A0A9N8RMH7_GIBZA</name>
<dbReference type="EMBL" id="CAJPIJ010000176">
    <property type="protein sequence ID" value="CAG2003701.1"/>
    <property type="molecule type" value="Genomic_DNA"/>
</dbReference>
<evidence type="ECO:0000313" key="2">
    <source>
        <dbReference type="Proteomes" id="UP000746612"/>
    </source>
</evidence>